<keyword evidence="4 8" id="KW-0175">Coiled coil</keyword>
<evidence type="ECO:0000256" key="7">
    <source>
        <dbReference type="PROSITE-ProRule" id="PRU00339"/>
    </source>
</evidence>
<feature type="region of interest" description="Disordered" evidence="9">
    <location>
        <begin position="1"/>
        <end position="31"/>
    </location>
</feature>
<dbReference type="GO" id="GO:0005634">
    <property type="term" value="C:nucleus"/>
    <property type="evidence" value="ECO:0007669"/>
    <property type="project" value="UniProtKB-SubCell"/>
</dbReference>
<dbReference type="PANTHER" id="PTHR36326:SF4">
    <property type="entry name" value="PROTEIN POLLENLESS 3-LIKE 1"/>
    <property type="match status" value="1"/>
</dbReference>
<dbReference type="PANTHER" id="PTHR36326">
    <property type="entry name" value="PROTEIN POLLENLESS 3-LIKE 2"/>
    <property type="match status" value="1"/>
</dbReference>
<dbReference type="PROSITE" id="PS50005">
    <property type="entry name" value="TPR"/>
    <property type="match status" value="1"/>
</dbReference>
<protein>
    <submittedName>
        <fullName evidence="10">Uncharacterized protein</fullName>
    </submittedName>
</protein>
<evidence type="ECO:0000313" key="10">
    <source>
        <dbReference type="EMBL" id="KAJ8444110.1"/>
    </source>
</evidence>
<dbReference type="Proteomes" id="UP001153076">
    <property type="component" value="Unassembled WGS sequence"/>
</dbReference>
<keyword evidence="2" id="KW-0677">Repeat</keyword>
<dbReference type="InterPro" id="IPR011990">
    <property type="entry name" value="TPR-like_helical_dom_sf"/>
</dbReference>
<evidence type="ECO:0000256" key="6">
    <source>
        <dbReference type="ARBA" id="ARBA00025750"/>
    </source>
</evidence>
<evidence type="ECO:0000256" key="9">
    <source>
        <dbReference type="SAM" id="MobiDB-lite"/>
    </source>
</evidence>
<dbReference type="AlphaFoldDB" id="A0A9Q1KIC4"/>
<keyword evidence="11" id="KW-1185">Reference proteome</keyword>
<dbReference type="OrthoDB" id="1620277at2759"/>
<evidence type="ECO:0000313" key="11">
    <source>
        <dbReference type="Proteomes" id="UP001153076"/>
    </source>
</evidence>
<proteinExistence type="inferred from homology"/>
<evidence type="ECO:0000256" key="5">
    <source>
        <dbReference type="ARBA" id="ARBA00023242"/>
    </source>
</evidence>
<feature type="coiled-coil region" evidence="8">
    <location>
        <begin position="131"/>
        <end position="165"/>
    </location>
</feature>
<dbReference type="EMBL" id="JAKOGI010000106">
    <property type="protein sequence ID" value="KAJ8444110.1"/>
    <property type="molecule type" value="Genomic_DNA"/>
</dbReference>
<dbReference type="InterPro" id="IPR044961">
    <property type="entry name" value="MS5/SDI1"/>
</dbReference>
<dbReference type="InterPro" id="IPR019734">
    <property type="entry name" value="TPR_rpt"/>
</dbReference>
<sequence>MWGDAKDGNSPARARGFLTPPAIRNSSPPKRWMSEKIKKSSTHLFHVVHKVPAGDSPYVKAKRIQLIDKDPGRAVSLFWTAINSGDRVDSALKDMAVVMKQLNRSDEAIEAIKSFRHLCSQDSQESIDNILVELYKRCGRLEEQMQILQDKLKRIEEGFAFARRKVKLARSQGKKVHITVEQEYARLLGNLAWAYLQKNDYKTAEEHYLKALSIEFDRNKQCNLAVCLIHMNRISEAKFLLQSIRSSVLKGHQMDESYAKSFERASQLLAEIESQSSSERKKENCFESGNCLAFTPYKMPNDPFNINEGHDWKATPTVQEKGGHLRSPFTQPRRGAFDSDDRHWEKAGNANKGWKRLARKLQFENRKYSNGGQKGNTACTPLLSAQCGGPRSPFTQPIRGAMELDGKNWKTAANTNEAVNPLHRKLQFENCTNLSFLYSRDSEWKCSETHQNLSLTTPVESKQNQDRCDITATDVNRHGSLTSTDLSTKDLPVYKGTKKSWADIAEEDEQEENMKEILDSVFWKSIF</sequence>
<comment type="caution">
    <text evidence="10">The sequence shown here is derived from an EMBL/GenBank/DDBJ whole genome shotgun (WGS) entry which is preliminary data.</text>
</comment>
<feature type="compositionally biased region" description="Basic and acidic residues" evidence="9">
    <location>
        <begin position="335"/>
        <end position="345"/>
    </location>
</feature>
<gene>
    <name evidence="10" type="ORF">Cgig2_005791</name>
</gene>
<dbReference type="SUPFAM" id="SSF48452">
    <property type="entry name" value="TPR-like"/>
    <property type="match status" value="1"/>
</dbReference>
<reference evidence="10" key="1">
    <citation type="submission" date="2022-04" db="EMBL/GenBank/DDBJ databases">
        <title>Carnegiea gigantea Genome sequencing and assembly v2.</title>
        <authorList>
            <person name="Copetti D."/>
            <person name="Sanderson M.J."/>
            <person name="Burquez A."/>
            <person name="Wojciechowski M.F."/>
        </authorList>
    </citation>
    <scope>NUCLEOTIDE SEQUENCE</scope>
    <source>
        <strain evidence="10">SGP5-SGP5p</strain>
        <tissue evidence="10">Aerial part</tissue>
    </source>
</reference>
<dbReference type="Gene3D" id="1.25.40.10">
    <property type="entry name" value="Tetratricopeptide repeat domain"/>
    <property type="match status" value="1"/>
</dbReference>
<comment type="similarity">
    <text evidence="6">Belongs to the MS5 protein family.</text>
</comment>
<feature type="repeat" description="TPR" evidence="7">
    <location>
        <begin position="185"/>
        <end position="218"/>
    </location>
</feature>
<evidence type="ECO:0000256" key="2">
    <source>
        <dbReference type="ARBA" id="ARBA00022737"/>
    </source>
</evidence>
<comment type="subcellular location">
    <subcellularLocation>
        <location evidence="1">Nucleus</location>
    </subcellularLocation>
</comment>
<evidence type="ECO:0000256" key="8">
    <source>
        <dbReference type="SAM" id="Coils"/>
    </source>
</evidence>
<evidence type="ECO:0000256" key="1">
    <source>
        <dbReference type="ARBA" id="ARBA00004123"/>
    </source>
</evidence>
<dbReference type="Pfam" id="PF13181">
    <property type="entry name" value="TPR_8"/>
    <property type="match status" value="1"/>
</dbReference>
<keyword evidence="5" id="KW-0539">Nucleus</keyword>
<evidence type="ECO:0000256" key="4">
    <source>
        <dbReference type="ARBA" id="ARBA00023054"/>
    </source>
</evidence>
<evidence type="ECO:0000256" key="3">
    <source>
        <dbReference type="ARBA" id="ARBA00022803"/>
    </source>
</evidence>
<feature type="region of interest" description="Disordered" evidence="9">
    <location>
        <begin position="318"/>
        <end position="345"/>
    </location>
</feature>
<name>A0A9Q1KIC4_9CARY</name>
<accession>A0A9Q1KIC4</accession>
<organism evidence="10 11">
    <name type="scientific">Carnegiea gigantea</name>
    <dbReference type="NCBI Taxonomy" id="171969"/>
    <lineage>
        <taxon>Eukaryota</taxon>
        <taxon>Viridiplantae</taxon>
        <taxon>Streptophyta</taxon>
        <taxon>Embryophyta</taxon>
        <taxon>Tracheophyta</taxon>
        <taxon>Spermatophyta</taxon>
        <taxon>Magnoliopsida</taxon>
        <taxon>eudicotyledons</taxon>
        <taxon>Gunneridae</taxon>
        <taxon>Pentapetalae</taxon>
        <taxon>Caryophyllales</taxon>
        <taxon>Cactineae</taxon>
        <taxon>Cactaceae</taxon>
        <taxon>Cactoideae</taxon>
        <taxon>Echinocereeae</taxon>
        <taxon>Carnegiea</taxon>
    </lineage>
</organism>
<keyword evidence="3 7" id="KW-0802">TPR repeat</keyword>